<name>A0A8S9H9F7_BRACR</name>
<dbReference type="EMBL" id="QGKW02001988">
    <property type="protein sequence ID" value="KAF2553267.1"/>
    <property type="molecule type" value="Genomic_DNA"/>
</dbReference>
<dbReference type="AlphaFoldDB" id="A0A8S9H9F7"/>
<evidence type="ECO:0000256" key="1">
    <source>
        <dbReference type="SAM" id="MobiDB-lite"/>
    </source>
</evidence>
<dbReference type="Proteomes" id="UP000712281">
    <property type="component" value="Unassembled WGS sequence"/>
</dbReference>
<organism evidence="2 3">
    <name type="scientific">Brassica cretica</name>
    <name type="common">Mustard</name>
    <dbReference type="NCBI Taxonomy" id="69181"/>
    <lineage>
        <taxon>Eukaryota</taxon>
        <taxon>Viridiplantae</taxon>
        <taxon>Streptophyta</taxon>
        <taxon>Embryophyta</taxon>
        <taxon>Tracheophyta</taxon>
        <taxon>Spermatophyta</taxon>
        <taxon>Magnoliopsida</taxon>
        <taxon>eudicotyledons</taxon>
        <taxon>Gunneridae</taxon>
        <taxon>Pentapetalae</taxon>
        <taxon>rosids</taxon>
        <taxon>malvids</taxon>
        <taxon>Brassicales</taxon>
        <taxon>Brassicaceae</taxon>
        <taxon>Brassiceae</taxon>
        <taxon>Brassica</taxon>
    </lineage>
</organism>
<proteinExistence type="predicted"/>
<feature type="compositionally biased region" description="Basic and acidic residues" evidence="1">
    <location>
        <begin position="128"/>
        <end position="141"/>
    </location>
</feature>
<protein>
    <submittedName>
        <fullName evidence="2">Uncharacterized protein</fullName>
    </submittedName>
</protein>
<sequence length="211" mass="23272">MPWSKVMVKDVRQLRLNLDTIETSCLELDDWGQLAISSPQLGGVFRSGPVWPGLSGYRTVLMVPVGRRVQVRSWLNQAMRQRPGGVGFRVGTAKGAVGAVMERAVLGEKVQGDKWHLLGQSFVTDRPEHLPDGYQTEREGEVEGEGLAPGEWTPKVSGVVRKPLDIAGDLMALIQGLGRFRNIALGLSREVHHQDPYDRGIDLDRGKGKEL</sequence>
<comment type="caution">
    <text evidence="2">The sequence shown here is derived from an EMBL/GenBank/DDBJ whole genome shotgun (WGS) entry which is preliminary data.</text>
</comment>
<gene>
    <name evidence="2" type="ORF">F2Q68_00033563</name>
</gene>
<evidence type="ECO:0000313" key="2">
    <source>
        <dbReference type="EMBL" id="KAF2553267.1"/>
    </source>
</evidence>
<evidence type="ECO:0000313" key="3">
    <source>
        <dbReference type="Proteomes" id="UP000712281"/>
    </source>
</evidence>
<accession>A0A8S9H9F7</accession>
<feature type="region of interest" description="Disordered" evidence="1">
    <location>
        <begin position="128"/>
        <end position="149"/>
    </location>
</feature>
<reference evidence="2" key="1">
    <citation type="submission" date="2019-12" db="EMBL/GenBank/DDBJ databases">
        <title>Genome sequencing and annotation of Brassica cretica.</title>
        <authorList>
            <person name="Studholme D.J."/>
            <person name="Sarris P.F."/>
        </authorList>
    </citation>
    <scope>NUCLEOTIDE SEQUENCE</scope>
    <source>
        <strain evidence="2">PFS-001/15</strain>
        <tissue evidence="2">Leaf</tissue>
    </source>
</reference>